<comment type="caution">
    <text evidence="4">The sequence shown here is derived from an EMBL/GenBank/DDBJ whole genome shotgun (WGS) entry which is preliminary data.</text>
</comment>
<sequence length="168" mass="18157">MTAEQRRSRISARLHEAHQPISATALAKELGVSRQIIVGDVALLRAAGQAITATARGYVIPDAGETGLPRQVACRHDGTGTRDELNAMVDCGCTVVDVIVDHPVYGQLSAPLHLRSRLDVEQFMARMEGAAPLSQLTDGIHLHSLSCPDEASYEHLKARLRELGFLAE</sequence>
<evidence type="ECO:0000256" key="1">
    <source>
        <dbReference type="PIRSR" id="PIRSR037847-1"/>
    </source>
</evidence>
<dbReference type="Pfam" id="PF08279">
    <property type="entry name" value="HTH_11"/>
    <property type="match status" value="1"/>
</dbReference>
<evidence type="ECO:0000259" key="2">
    <source>
        <dbReference type="Pfam" id="PF02829"/>
    </source>
</evidence>
<organism evidence="4 5">
    <name type="scientific">Brotocaccenecus cirricatena</name>
    <dbReference type="NCBI Taxonomy" id="3064195"/>
    <lineage>
        <taxon>Bacteria</taxon>
        <taxon>Bacillati</taxon>
        <taxon>Bacillota</taxon>
        <taxon>Clostridia</taxon>
        <taxon>Eubacteriales</taxon>
        <taxon>Oscillospiraceae</taxon>
        <taxon>Brotocaccenecus</taxon>
    </lineage>
</organism>
<proteinExistence type="predicted"/>
<dbReference type="RefSeq" id="WP_302929511.1">
    <property type="nucleotide sequence ID" value="NZ_JAJEPW010000042.1"/>
</dbReference>
<dbReference type="InterPro" id="IPR035922">
    <property type="entry name" value="3H_dom_sf"/>
</dbReference>
<feature type="domain" description="3H" evidence="2">
    <location>
        <begin position="72"/>
        <end position="166"/>
    </location>
</feature>
<dbReference type="InterPro" id="IPR026043">
    <property type="entry name" value="NadR"/>
</dbReference>
<keyword evidence="1" id="KW-0533">Nickel</keyword>
<reference evidence="4" key="1">
    <citation type="submission" date="2021-10" db="EMBL/GenBank/DDBJ databases">
        <title>Anaerobic single-cell dispensing facilitates the cultivation of human gut bacteria.</title>
        <authorList>
            <person name="Afrizal A."/>
        </authorList>
    </citation>
    <scope>NUCLEOTIDE SEQUENCE</scope>
    <source>
        <strain evidence="4">CLA-AA-H272</strain>
    </source>
</reference>
<dbReference type="PANTHER" id="PTHR40068">
    <property type="entry name" value="TRANSCRIPTION REPRESSOR NIAR-RELATED"/>
    <property type="match status" value="1"/>
</dbReference>
<evidence type="ECO:0000313" key="4">
    <source>
        <dbReference type="EMBL" id="MCC2130294.1"/>
    </source>
</evidence>
<dbReference type="Gene3D" id="1.10.10.10">
    <property type="entry name" value="Winged helix-like DNA-binding domain superfamily/Winged helix DNA-binding domain"/>
    <property type="match status" value="1"/>
</dbReference>
<feature type="binding site" evidence="1">
    <location>
        <position position="141"/>
    </location>
    <ligand>
        <name>Ni(2+)</name>
        <dbReference type="ChEBI" id="CHEBI:49786"/>
    </ligand>
</feature>
<dbReference type="InterPro" id="IPR036390">
    <property type="entry name" value="WH_DNA-bd_sf"/>
</dbReference>
<protein>
    <submittedName>
        <fullName evidence="4">Transcription repressor NadR</fullName>
    </submittedName>
</protein>
<feature type="binding site" evidence="1">
    <location>
        <position position="76"/>
    </location>
    <ligand>
        <name>Ni(2+)</name>
        <dbReference type="ChEBI" id="CHEBI:49786"/>
    </ligand>
</feature>
<feature type="binding site" evidence="1">
    <location>
        <position position="143"/>
    </location>
    <ligand>
        <name>Ni(2+)</name>
        <dbReference type="ChEBI" id="CHEBI:49786"/>
    </ligand>
</feature>
<dbReference type="InterPro" id="IPR004173">
    <property type="entry name" value="3H_domain"/>
</dbReference>
<keyword evidence="5" id="KW-1185">Reference proteome</keyword>
<accession>A0AAE3DGF7</accession>
<dbReference type="EMBL" id="JAJEPW010000042">
    <property type="protein sequence ID" value="MCC2130294.1"/>
    <property type="molecule type" value="Genomic_DNA"/>
</dbReference>
<dbReference type="SUPFAM" id="SSF75500">
    <property type="entry name" value="Putative transcriptional regulator TM1602, C-terminal domain"/>
    <property type="match status" value="1"/>
</dbReference>
<keyword evidence="1" id="KW-0479">Metal-binding</keyword>
<dbReference type="PANTHER" id="PTHR40068:SF1">
    <property type="entry name" value="TRANSCRIPTION REPRESSOR NIAR-RELATED"/>
    <property type="match status" value="1"/>
</dbReference>
<dbReference type="GO" id="GO:0046872">
    <property type="term" value="F:metal ion binding"/>
    <property type="evidence" value="ECO:0007669"/>
    <property type="project" value="UniProtKB-KW"/>
</dbReference>
<evidence type="ECO:0000259" key="3">
    <source>
        <dbReference type="Pfam" id="PF08279"/>
    </source>
</evidence>
<feature type="binding site" evidence="1">
    <location>
        <position position="84"/>
    </location>
    <ligand>
        <name>Ni(2+)</name>
        <dbReference type="ChEBI" id="CHEBI:49786"/>
    </ligand>
</feature>
<gene>
    <name evidence="4" type="ORF">LKD37_12370</name>
</gene>
<dbReference type="Pfam" id="PF02829">
    <property type="entry name" value="3H"/>
    <property type="match status" value="1"/>
</dbReference>
<dbReference type="Proteomes" id="UP001199319">
    <property type="component" value="Unassembled WGS sequence"/>
</dbReference>
<dbReference type="InterPro" id="IPR036388">
    <property type="entry name" value="WH-like_DNA-bd_sf"/>
</dbReference>
<name>A0AAE3DGF7_9FIRM</name>
<evidence type="ECO:0000313" key="5">
    <source>
        <dbReference type="Proteomes" id="UP001199319"/>
    </source>
</evidence>
<feature type="domain" description="Helix-turn-helix type 11" evidence="3">
    <location>
        <begin position="6"/>
        <end position="58"/>
    </location>
</feature>
<dbReference type="PIRSF" id="PIRSF037847">
    <property type="entry name" value="NiaR"/>
    <property type="match status" value="1"/>
</dbReference>
<dbReference type="InterPro" id="IPR013196">
    <property type="entry name" value="HTH_11"/>
</dbReference>
<dbReference type="Gene3D" id="3.30.1340.20">
    <property type="entry name" value="3H domain"/>
    <property type="match status" value="1"/>
</dbReference>
<dbReference type="AlphaFoldDB" id="A0AAE3DGF7"/>
<dbReference type="SUPFAM" id="SSF46785">
    <property type="entry name" value="Winged helix' DNA-binding domain"/>
    <property type="match status" value="1"/>
</dbReference>